<dbReference type="AlphaFoldDB" id="A0A6A0A6Z6"/>
<dbReference type="Proteomes" id="UP000485058">
    <property type="component" value="Unassembled WGS sequence"/>
</dbReference>
<organism evidence="2 3">
    <name type="scientific">Haematococcus lacustris</name>
    <name type="common">Green alga</name>
    <name type="synonym">Haematococcus pluvialis</name>
    <dbReference type="NCBI Taxonomy" id="44745"/>
    <lineage>
        <taxon>Eukaryota</taxon>
        <taxon>Viridiplantae</taxon>
        <taxon>Chlorophyta</taxon>
        <taxon>core chlorophytes</taxon>
        <taxon>Chlorophyceae</taxon>
        <taxon>CS clade</taxon>
        <taxon>Chlamydomonadales</taxon>
        <taxon>Haematococcaceae</taxon>
        <taxon>Haematococcus</taxon>
    </lineage>
</organism>
<name>A0A6A0A6Z6_HAELA</name>
<reference evidence="2 3" key="1">
    <citation type="submission" date="2020-02" db="EMBL/GenBank/DDBJ databases">
        <title>Draft genome sequence of Haematococcus lacustris strain NIES-144.</title>
        <authorList>
            <person name="Morimoto D."/>
            <person name="Nakagawa S."/>
            <person name="Yoshida T."/>
            <person name="Sawayama S."/>
        </authorList>
    </citation>
    <scope>NUCLEOTIDE SEQUENCE [LARGE SCALE GENOMIC DNA]</scope>
    <source>
        <strain evidence="2 3">NIES-144</strain>
    </source>
</reference>
<gene>
    <name evidence="2" type="ORF">HaLaN_26743</name>
</gene>
<comment type="caution">
    <text evidence="2">The sequence shown here is derived from an EMBL/GenBank/DDBJ whole genome shotgun (WGS) entry which is preliminary data.</text>
</comment>
<evidence type="ECO:0000313" key="3">
    <source>
        <dbReference type="Proteomes" id="UP000485058"/>
    </source>
</evidence>
<keyword evidence="3" id="KW-1185">Reference proteome</keyword>
<dbReference type="EMBL" id="BLLF01003812">
    <property type="protein sequence ID" value="GFH28273.1"/>
    <property type="molecule type" value="Genomic_DNA"/>
</dbReference>
<protein>
    <submittedName>
        <fullName evidence="2">Uncharacterized protein</fullName>
    </submittedName>
</protein>
<proteinExistence type="predicted"/>
<feature type="region of interest" description="Disordered" evidence="1">
    <location>
        <begin position="1"/>
        <end position="38"/>
    </location>
</feature>
<accession>A0A6A0A6Z6</accession>
<evidence type="ECO:0000256" key="1">
    <source>
        <dbReference type="SAM" id="MobiDB-lite"/>
    </source>
</evidence>
<evidence type="ECO:0000313" key="2">
    <source>
        <dbReference type="EMBL" id="GFH28273.1"/>
    </source>
</evidence>
<sequence length="51" mass="5308">MRELRQLQPRPAPQATSSSAAVAAGSGALLPDDDVEDTFHDARSDVTGVTV</sequence>
<feature type="compositionally biased region" description="Low complexity" evidence="1">
    <location>
        <begin position="13"/>
        <end position="30"/>
    </location>
</feature>